<keyword evidence="3" id="KW-0677">Repeat</keyword>
<evidence type="ECO:0000256" key="3">
    <source>
        <dbReference type="ARBA" id="ARBA00022737"/>
    </source>
</evidence>
<evidence type="ECO:0000256" key="4">
    <source>
        <dbReference type="ARBA" id="ARBA00022803"/>
    </source>
</evidence>
<dbReference type="SUPFAM" id="SSF48452">
    <property type="entry name" value="TPR-like"/>
    <property type="match status" value="1"/>
</dbReference>
<evidence type="ECO:0000313" key="6">
    <source>
        <dbReference type="Proteomes" id="UP001597229"/>
    </source>
</evidence>
<evidence type="ECO:0000256" key="1">
    <source>
        <dbReference type="ARBA" id="ARBA00005857"/>
    </source>
</evidence>
<dbReference type="Gene3D" id="1.25.40.10">
    <property type="entry name" value="Tetratricopeptide repeat domain"/>
    <property type="match status" value="1"/>
</dbReference>
<dbReference type="InterPro" id="IPR033891">
    <property type="entry name" value="TTC38"/>
</dbReference>
<dbReference type="PANTHER" id="PTHR16263:SF4">
    <property type="entry name" value="TETRATRICOPEPTIDE REPEAT PROTEIN 38"/>
    <property type="match status" value="1"/>
</dbReference>
<sequence length="435" mass="46642">MASPRCRDPYGYELTTGPLAAEAYADGVRDLLRLRTGAAGRIAAAVALDPTFAVGHAALALLGHEMCVEVDIAARLADARLHAGRATPRERSHVHAIERHLVGDPAPLVAHLASYPRDALLLSVAMPTIAFAGVTDVPEQAWRIVETAAPAYGDDPWILGLLAFVRQEQRRYDDAMSLSCRSLAAEPAGGHAAHARAHAHYETGDHAGGLGWMDAWITGDGAGTDSLTHFSWHAALHELSLGDLAAVRRRYETQLQPRRAVGCRALVDTGSLLFRWAITPDATDVPSLAEVADVTGRSVLEHPGTAFLGLHAAVVLLATDDRVGLRRLADWSATHPNPTHREVVAPLAEALGLLAAGNCSSAADRLAALTPQVWRLGGSDAQREIVEEARIAALLRAGRYDEARLVLDSRLDRRPAVRDRRWRATATARAGMLVP</sequence>
<organism evidence="5 6">
    <name type="scientific">Nocardioides ginsengisoli</name>
    <dbReference type="NCBI Taxonomy" id="363868"/>
    <lineage>
        <taxon>Bacteria</taxon>
        <taxon>Bacillati</taxon>
        <taxon>Actinomycetota</taxon>
        <taxon>Actinomycetes</taxon>
        <taxon>Propionibacteriales</taxon>
        <taxon>Nocardioidaceae</taxon>
        <taxon>Nocardioides</taxon>
    </lineage>
</organism>
<protein>
    <recommendedName>
        <fullName evidence="2">Tetratricopeptide repeat protein 38</fullName>
    </recommendedName>
</protein>
<dbReference type="Proteomes" id="UP001597229">
    <property type="component" value="Unassembled WGS sequence"/>
</dbReference>
<reference evidence="6" key="1">
    <citation type="journal article" date="2019" name="Int. J. Syst. Evol. Microbiol.">
        <title>The Global Catalogue of Microorganisms (GCM) 10K type strain sequencing project: providing services to taxonomists for standard genome sequencing and annotation.</title>
        <authorList>
            <consortium name="The Broad Institute Genomics Platform"/>
            <consortium name="The Broad Institute Genome Sequencing Center for Infectious Disease"/>
            <person name="Wu L."/>
            <person name="Ma J."/>
        </authorList>
    </citation>
    <scope>NUCLEOTIDE SEQUENCE [LARGE SCALE GENOMIC DNA]</scope>
    <source>
        <strain evidence="6">CCUG 52478</strain>
    </source>
</reference>
<evidence type="ECO:0000256" key="2">
    <source>
        <dbReference type="ARBA" id="ARBA00019992"/>
    </source>
</evidence>
<dbReference type="RefSeq" id="WP_367918766.1">
    <property type="nucleotide sequence ID" value="NZ_BAABAC010000015.1"/>
</dbReference>
<comment type="similarity">
    <text evidence="1">Belongs to the TTC38 family.</text>
</comment>
<accession>A0ABW3VYL4</accession>
<dbReference type="EMBL" id="JBHTLX010000009">
    <property type="protein sequence ID" value="MFD1247819.1"/>
    <property type="molecule type" value="Genomic_DNA"/>
</dbReference>
<gene>
    <name evidence="5" type="ORF">ACFQ3F_08460</name>
</gene>
<dbReference type="InterPro" id="IPR011990">
    <property type="entry name" value="TPR-like_helical_dom_sf"/>
</dbReference>
<keyword evidence="6" id="KW-1185">Reference proteome</keyword>
<comment type="caution">
    <text evidence="5">The sequence shown here is derived from an EMBL/GenBank/DDBJ whole genome shotgun (WGS) entry which is preliminary data.</text>
</comment>
<keyword evidence="4" id="KW-0802">TPR repeat</keyword>
<name>A0ABW3VYL4_9ACTN</name>
<proteinExistence type="inferred from homology"/>
<evidence type="ECO:0000313" key="5">
    <source>
        <dbReference type="EMBL" id="MFD1247819.1"/>
    </source>
</evidence>
<dbReference type="PANTHER" id="PTHR16263">
    <property type="entry name" value="TETRATRICOPEPTIDE REPEAT PROTEIN 38"/>
    <property type="match status" value="1"/>
</dbReference>